<gene>
    <name evidence="7" type="primary">rplI</name>
    <name evidence="10" type="ORF">SAMN02745221_01946</name>
</gene>
<sequence>MKVVLIQDVKNLGKAGDIKEVADGYARNFLIPKGLAVEATSAKAKEVEEKKKSLENQKKKELAQAESQKKKIDGQVIEIKAKTGENDRLFGAVTPKEIAEALAKELGVNIDKKKIEIGEPIKQLGEYDIRIKLYSGVQAVIKLKVSKA</sequence>
<dbReference type="OrthoDB" id="9788336at2"/>
<dbReference type="GO" id="GO:0003735">
    <property type="term" value="F:structural constituent of ribosome"/>
    <property type="evidence" value="ECO:0007669"/>
    <property type="project" value="InterPro"/>
</dbReference>
<dbReference type="Gene3D" id="3.40.5.10">
    <property type="entry name" value="Ribosomal protein L9, N-terminal domain"/>
    <property type="match status" value="1"/>
</dbReference>
<feature type="region of interest" description="Disordered" evidence="8">
    <location>
        <begin position="47"/>
        <end position="66"/>
    </location>
</feature>
<dbReference type="PROSITE" id="PS00651">
    <property type="entry name" value="RIBOSOMAL_L9"/>
    <property type="match status" value="1"/>
</dbReference>
<evidence type="ECO:0000256" key="3">
    <source>
        <dbReference type="ARBA" id="ARBA00022884"/>
    </source>
</evidence>
<keyword evidence="4 7" id="KW-0689">Ribosomal protein</keyword>
<comment type="similarity">
    <text evidence="1 7">Belongs to the bacterial ribosomal protein bL9 family.</text>
</comment>
<dbReference type="GO" id="GO:1990904">
    <property type="term" value="C:ribonucleoprotein complex"/>
    <property type="evidence" value="ECO:0007669"/>
    <property type="project" value="UniProtKB-KW"/>
</dbReference>
<protein>
    <recommendedName>
        <fullName evidence="6 7">Large ribosomal subunit protein bL9</fullName>
    </recommendedName>
</protein>
<proteinExistence type="inferred from homology"/>
<dbReference type="GO" id="GO:0019843">
    <property type="term" value="F:rRNA binding"/>
    <property type="evidence" value="ECO:0007669"/>
    <property type="project" value="UniProtKB-UniRule"/>
</dbReference>
<dbReference type="Pfam" id="PF03948">
    <property type="entry name" value="Ribosomal_L9_C"/>
    <property type="match status" value="1"/>
</dbReference>
<evidence type="ECO:0000256" key="2">
    <source>
        <dbReference type="ARBA" id="ARBA00022730"/>
    </source>
</evidence>
<dbReference type="STRING" id="1123382.SAMN02745221_01946"/>
<dbReference type="GO" id="GO:0005840">
    <property type="term" value="C:ribosome"/>
    <property type="evidence" value="ECO:0007669"/>
    <property type="project" value="UniProtKB-KW"/>
</dbReference>
<dbReference type="HAMAP" id="MF_00503">
    <property type="entry name" value="Ribosomal_bL9"/>
    <property type="match status" value="1"/>
</dbReference>
<dbReference type="InterPro" id="IPR036935">
    <property type="entry name" value="Ribosomal_bL9_N_sf"/>
</dbReference>
<keyword evidence="3 7" id="KW-0694">RNA-binding</keyword>
<dbReference type="InterPro" id="IPR020069">
    <property type="entry name" value="Ribosomal_bL9_C"/>
</dbReference>
<keyword evidence="11" id="KW-1185">Reference proteome</keyword>
<comment type="function">
    <text evidence="7">Binds to the 23S rRNA.</text>
</comment>
<evidence type="ECO:0000313" key="11">
    <source>
        <dbReference type="Proteomes" id="UP000242329"/>
    </source>
</evidence>
<dbReference type="InterPro" id="IPR036791">
    <property type="entry name" value="Ribosomal_bL9_C_sf"/>
</dbReference>
<dbReference type="InterPro" id="IPR009027">
    <property type="entry name" value="Ribosomal_bL9/RNase_H1_N"/>
</dbReference>
<evidence type="ECO:0000256" key="8">
    <source>
        <dbReference type="SAM" id="MobiDB-lite"/>
    </source>
</evidence>
<evidence type="ECO:0000313" key="10">
    <source>
        <dbReference type="EMBL" id="SHH21556.1"/>
    </source>
</evidence>
<dbReference type="InterPro" id="IPR020594">
    <property type="entry name" value="Ribosomal_bL9_bac/chp"/>
</dbReference>
<evidence type="ECO:0000256" key="7">
    <source>
        <dbReference type="HAMAP-Rule" id="MF_00503"/>
    </source>
</evidence>
<dbReference type="NCBIfam" id="TIGR00158">
    <property type="entry name" value="L9"/>
    <property type="match status" value="1"/>
</dbReference>
<dbReference type="GO" id="GO:0006412">
    <property type="term" value="P:translation"/>
    <property type="evidence" value="ECO:0007669"/>
    <property type="project" value="UniProtKB-UniRule"/>
</dbReference>
<feature type="domain" description="Ribosomal protein L9" evidence="9">
    <location>
        <begin position="13"/>
        <end position="40"/>
    </location>
</feature>
<dbReference type="Gene3D" id="3.10.430.100">
    <property type="entry name" value="Ribosomal protein L9, C-terminal domain"/>
    <property type="match status" value="1"/>
</dbReference>
<dbReference type="EMBL" id="FQWY01000043">
    <property type="protein sequence ID" value="SHH21556.1"/>
    <property type="molecule type" value="Genomic_DNA"/>
</dbReference>
<dbReference type="PANTHER" id="PTHR21368">
    <property type="entry name" value="50S RIBOSOMAL PROTEIN L9"/>
    <property type="match status" value="1"/>
</dbReference>
<dbReference type="InterPro" id="IPR020070">
    <property type="entry name" value="Ribosomal_bL9_N"/>
</dbReference>
<dbReference type="RefSeq" id="WP_073093278.1">
    <property type="nucleotide sequence ID" value="NZ_FQWY01000043.1"/>
</dbReference>
<dbReference type="InterPro" id="IPR000244">
    <property type="entry name" value="Ribosomal_bL9"/>
</dbReference>
<name>A0A1M5R651_9FIRM</name>
<dbReference type="Pfam" id="PF01281">
    <property type="entry name" value="Ribosomal_L9_N"/>
    <property type="match status" value="1"/>
</dbReference>
<evidence type="ECO:0000256" key="4">
    <source>
        <dbReference type="ARBA" id="ARBA00022980"/>
    </source>
</evidence>
<dbReference type="AlphaFoldDB" id="A0A1M5R651"/>
<accession>A0A1M5R651</accession>
<dbReference type="SUPFAM" id="SSF55653">
    <property type="entry name" value="Ribosomal protein L9 C-domain"/>
    <property type="match status" value="1"/>
</dbReference>
<keyword evidence="2 7" id="KW-0699">rRNA-binding</keyword>
<evidence type="ECO:0000256" key="5">
    <source>
        <dbReference type="ARBA" id="ARBA00023274"/>
    </source>
</evidence>
<organism evidence="10 11">
    <name type="scientific">Thermosyntropha lipolytica DSM 11003</name>
    <dbReference type="NCBI Taxonomy" id="1123382"/>
    <lineage>
        <taxon>Bacteria</taxon>
        <taxon>Bacillati</taxon>
        <taxon>Bacillota</taxon>
        <taxon>Clostridia</taxon>
        <taxon>Eubacteriales</taxon>
        <taxon>Syntrophomonadaceae</taxon>
        <taxon>Thermosyntropha</taxon>
    </lineage>
</organism>
<reference evidence="11" key="1">
    <citation type="submission" date="2016-11" db="EMBL/GenBank/DDBJ databases">
        <authorList>
            <person name="Varghese N."/>
            <person name="Submissions S."/>
        </authorList>
    </citation>
    <scope>NUCLEOTIDE SEQUENCE [LARGE SCALE GENOMIC DNA]</scope>
    <source>
        <strain evidence="11">DSM 11003</strain>
    </source>
</reference>
<keyword evidence="5 7" id="KW-0687">Ribonucleoprotein</keyword>
<evidence type="ECO:0000256" key="1">
    <source>
        <dbReference type="ARBA" id="ARBA00010605"/>
    </source>
</evidence>
<dbReference type="SUPFAM" id="SSF55658">
    <property type="entry name" value="L9 N-domain-like"/>
    <property type="match status" value="1"/>
</dbReference>
<dbReference type="Proteomes" id="UP000242329">
    <property type="component" value="Unassembled WGS sequence"/>
</dbReference>
<evidence type="ECO:0000256" key="6">
    <source>
        <dbReference type="ARBA" id="ARBA00035292"/>
    </source>
</evidence>
<dbReference type="FunFam" id="3.40.5.10:FF:000002">
    <property type="entry name" value="50S ribosomal protein L9"/>
    <property type="match status" value="1"/>
</dbReference>
<evidence type="ECO:0000259" key="9">
    <source>
        <dbReference type="PROSITE" id="PS00651"/>
    </source>
</evidence>